<protein>
    <recommendedName>
        <fullName evidence="2 7">Spindle pole component 29</fullName>
    </recommendedName>
</protein>
<organism evidence="9 10">
    <name type="scientific">Kluyveromyces marxianus</name>
    <name type="common">Yeast</name>
    <name type="synonym">Candida kefyr</name>
    <dbReference type="NCBI Taxonomy" id="4911"/>
    <lineage>
        <taxon>Eukaryota</taxon>
        <taxon>Fungi</taxon>
        <taxon>Dikarya</taxon>
        <taxon>Ascomycota</taxon>
        <taxon>Saccharomycotina</taxon>
        <taxon>Saccharomycetes</taxon>
        <taxon>Saccharomycetales</taxon>
        <taxon>Saccharomycetaceae</taxon>
        <taxon>Kluyveromyces</taxon>
    </lineage>
</organism>
<comment type="subcellular location">
    <subcellularLocation>
        <location evidence="7">Cytoplasm</location>
        <location evidence="7">Cytoskeleton</location>
        <location evidence="7">Microtubule organizing center</location>
        <location evidence="7">Spindle pole body</location>
    </subcellularLocation>
    <subcellularLocation>
        <location evidence="7">Nucleus</location>
    </subcellularLocation>
</comment>
<keyword evidence="3 7" id="KW-0963">Cytoplasm</keyword>
<evidence type="ECO:0000256" key="2">
    <source>
        <dbReference type="ARBA" id="ARBA00016328"/>
    </source>
</evidence>
<name>A0ABX6EU00_KLUMA</name>
<feature type="compositionally biased region" description="Polar residues" evidence="8">
    <location>
        <begin position="66"/>
        <end position="77"/>
    </location>
</feature>
<evidence type="ECO:0000256" key="3">
    <source>
        <dbReference type="ARBA" id="ARBA00022490"/>
    </source>
</evidence>
<keyword evidence="10" id="KW-1185">Reference proteome</keyword>
<gene>
    <name evidence="7 9" type="primary">SPC29</name>
    <name evidence="9" type="ORF">FIM1_1676</name>
</gene>
<dbReference type="Pfam" id="PF17082">
    <property type="entry name" value="Spc29"/>
    <property type="match status" value="1"/>
</dbReference>
<accession>A0ABX6EU00</accession>
<dbReference type="Proteomes" id="UP000422736">
    <property type="component" value="Chromosome 2"/>
</dbReference>
<comment type="similarity">
    <text evidence="1 7">Belongs to the SPC29 family.</text>
</comment>
<keyword evidence="5 7" id="KW-0539">Nucleus</keyword>
<evidence type="ECO:0000256" key="8">
    <source>
        <dbReference type="SAM" id="MobiDB-lite"/>
    </source>
</evidence>
<evidence type="ECO:0000256" key="4">
    <source>
        <dbReference type="ARBA" id="ARBA00023212"/>
    </source>
</evidence>
<feature type="compositionally biased region" description="Basic and acidic residues" evidence="8">
    <location>
        <begin position="54"/>
        <end position="65"/>
    </location>
</feature>
<evidence type="ECO:0000256" key="5">
    <source>
        <dbReference type="ARBA" id="ARBA00023242"/>
    </source>
</evidence>
<evidence type="ECO:0000256" key="1">
    <source>
        <dbReference type="ARBA" id="ARBA00009217"/>
    </source>
</evidence>
<comment type="function">
    <text evidence="6">Component of the spindle pole body (SPB) required for the proper execution of spindle pole body (SPB) duplication. Links the central plaque component SPC42 to the inner plaque component SPC110.</text>
</comment>
<dbReference type="InterPro" id="IPR031392">
    <property type="entry name" value="Spc29"/>
</dbReference>
<reference evidence="9 10" key="2">
    <citation type="submission" date="2019-11" db="EMBL/GenBank/DDBJ databases">
        <authorList>
            <person name="Lu H."/>
        </authorList>
    </citation>
    <scope>NUCLEOTIDE SEQUENCE [LARGE SCALE GENOMIC DNA]</scope>
    <source>
        <strain evidence="9 10">FIM1</strain>
    </source>
</reference>
<feature type="region of interest" description="Disordered" evidence="8">
    <location>
        <begin position="35"/>
        <end position="85"/>
    </location>
</feature>
<evidence type="ECO:0000313" key="10">
    <source>
        <dbReference type="Proteomes" id="UP000422736"/>
    </source>
</evidence>
<reference evidence="9 10" key="1">
    <citation type="submission" date="2016-03" db="EMBL/GenBank/DDBJ databases">
        <title>How can Kluyveromyces marxianus grow so fast - potential evolutionary course in Saccharomyces Complex revealed by comparative genomics.</title>
        <authorList>
            <person name="Mo W."/>
            <person name="Lu W."/>
            <person name="Yang X."/>
            <person name="Qi J."/>
            <person name="Lv H."/>
        </authorList>
    </citation>
    <scope>NUCLEOTIDE SEQUENCE [LARGE SCALE GENOMIC DNA]</scope>
    <source>
        <strain evidence="9 10">FIM1</strain>
    </source>
</reference>
<evidence type="ECO:0000313" key="9">
    <source>
        <dbReference type="EMBL" id="QGN14995.1"/>
    </source>
</evidence>
<evidence type="ECO:0000256" key="6">
    <source>
        <dbReference type="ARBA" id="ARBA00025108"/>
    </source>
</evidence>
<evidence type="ECO:0000256" key="7">
    <source>
        <dbReference type="RuleBase" id="RU362139"/>
    </source>
</evidence>
<dbReference type="EMBL" id="CP015055">
    <property type="protein sequence ID" value="QGN14995.1"/>
    <property type="molecule type" value="Genomic_DNA"/>
</dbReference>
<proteinExistence type="inferred from homology"/>
<sequence length="293" mass="33507">MDVSQFLNNVENDDTLQNIRKEYLNSKRTLQELMSNQSPTKRMEFSKRPTAAPDLRKDNNSDANKKYNNIFHNSPKANQFKRPSGNINEDEFLRIQLREAMAKSKEPKQSIPSGNIDKLSSLTRLDDLEKRLYQHELQIQTLKSELYQSNSLNRSLQHKVNLLEEHMKMISGNSYLGKTVSTANDAQVPVNVKLSGIPNSIYNGNYLDRPQSAPSTSSTSDWMRNALTDVDDTKVLLGLKKPLDRPENDSISHFSNNHNGNNEIPLFQNQRRNLSNFDDSTSRLINITGNRRS</sequence>
<keyword evidence="4 7" id="KW-0206">Cytoskeleton</keyword>